<keyword evidence="2" id="KW-0597">Phosphoprotein</keyword>
<dbReference type="PANTHER" id="PTHR43775:SF37">
    <property type="entry name" value="SI:DKEY-61P9.11"/>
    <property type="match status" value="1"/>
</dbReference>
<dbReference type="PROSITE" id="PS52019">
    <property type="entry name" value="PKS_MFAS_DH"/>
    <property type="match status" value="1"/>
</dbReference>
<dbReference type="Pfam" id="PF00698">
    <property type="entry name" value="Acyl_transf_1"/>
    <property type="match status" value="1"/>
</dbReference>
<dbReference type="FunFam" id="3.40.366.10:FF:000002">
    <property type="entry name" value="Probable polyketide synthase 2"/>
    <property type="match status" value="1"/>
</dbReference>
<evidence type="ECO:0000259" key="10">
    <source>
        <dbReference type="PROSITE" id="PS52019"/>
    </source>
</evidence>
<dbReference type="InterPro" id="IPR036291">
    <property type="entry name" value="NAD(P)-bd_dom_sf"/>
</dbReference>
<dbReference type="InterPro" id="IPR018201">
    <property type="entry name" value="Ketoacyl_synth_AS"/>
</dbReference>
<dbReference type="Pfam" id="PF22621">
    <property type="entry name" value="CurL-like_PKS_C"/>
    <property type="match status" value="1"/>
</dbReference>
<keyword evidence="1" id="KW-0596">Phosphopantetheine</keyword>
<dbReference type="InterPro" id="IPR014031">
    <property type="entry name" value="Ketoacyl_synth_C"/>
</dbReference>
<dbReference type="Pfam" id="PF02801">
    <property type="entry name" value="Ketoacyl-synt_C"/>
    <property type="match status" value="1"/>
</dbReference>
<dbReference type="InterPro" id="IPR001227">
    <property type="entry name" value="Ac_transferase_dom_sf"/>
</dbReference>
<dbReference type="PROSITE" id="PS50075">
    <property type="entry name" value="CARRIER"/>
    <property type="match status" value="1"/>
</dbReference>
<keyword evidence="3" id="KW-0808">Transferase</keyword>
<dbReference type="InterPro" id="IPR013968">
    <property type="entry name" value="PKS_KR"/>
</dbReference>
<dbReference type="SUPFAM" id="SSF47336">
    <property type="entry name" value="ACP-like"/>
    <property type="match status" value="1"/>
</dbReference>
<feature type="region of interest" description="C-terminal hotdog fold" evidence="5">
    <location>
        <begin position="1118"/>
        <end position="1259"/>
    </location>
</feature>
<evidence type="ECO:0000259" key="9">
    <source>
        <dbReference type="PROSITE" id="PS52004"/>
    </source>
</evidence>
<feature type="region of interest" description="N-terminal hotdog fold" evidence="5">
    <location>
        <begin position="986"/>
        <end position="1105"/>
    </location>
</feature>
<dbReference type="Pfam" id="PF08659">
    <property type="entry name" value="KR"/>
    <property type="match status" value="1"/>
</dbReference>
<dbReference type="Gene3D" id="1.10.1200.10">
    <property type="entry name" value="ACP-like"/>
    <property type="match status" value="1"/>
</dbReference>
<organism evidence="11">
    <name type="scientific">Nannocystis sp. MB1016</name>
    <dbReference type="NCBI Taxonomy" id="1696011"/>
    <lineage>
        <taxon>Bacteria</taxon>
        <taxon>Pseudomonadati</taxon>
        <taxon>Myxococcota</taxon>
        <taxon>Polyangia</taxon>
        <taxon>Nannocystales</taxon>
        <taxon>Nannocystaceae</taxon>
        <taxon>Nannocystis</taxon>
    </lineage>
</organism>
<dbReference type="EMBL" id="KT067736">
    <property type="protein sequence ID" value="ALD82524.1"/>
    <property type="molecule type" value="Genomic_DNA"/>
</dbReference>
<dbReference type="Pfam" id="PF16197">
    <property type="entry name" value="KAsynt_C_assoc"/>
    <property type="match status" value="1"/>
</dbReference>
<dbReference type="SUPFAM" id="SSF55048">
    <property type="entry name" value="Probable ACP-binding domain of malonyl-CoA ACP transacylase"/>
    <property type="match status" value="1"/>
</dbReference>
<reference evidence="11" key="1">
    <citation type="journal article" date="2015" name="Angew. Chem. Int. Ed. Engl.">
        <title>Nannocystin A: an Elongation Factor 1 Inhibitor from Myxobacteria with Differential Anti-Cancer Properties.</title>
        <authorList>
            <person name="Krastel P."/>
            <person name="Roggo S."/>
            <person name="Schirle M."/>
            <person name="Ross N.T."/>
            <person name="Perruccio F."/>
            <person name="Aspesi P.Jr."/>
            <person name="Aust T."/>
            <person name="Buntin K."/>
            <person name="Estoppey D."/>
            <person name="Liechty B."/>
            <person name="Mapa F."/>
            <person name="Memmert K."/>
            <person name="Miller H."/>
            <person name="Pan X."/>
            <person name="Riedl R."/>
            <person name="Thibaut C."/>
            <person name="Thomas J."/>
            <person name="Wagner T."/>
            <person name="Weber E."/>
            <person name="Xie X."/>
            <person name="Schmitt E.K."/>
            <person name="Hoepfner D."/>
        </authorList>
    </citation>
    <scope>NUCLEOTIDE SEQUENCE</scope>
    <source>
        <strain evidence="11">MB1016</strain>
    </source>
</reference>
<dbReference type="InterPro" id="IPR049900">
    <property type="entry name" value="PKS_mFAS_DH"/>
</dbReference>
<dbReference type="Pfam" id="PF00550">
    <property type="entry name" value="PP-binding"/>
    <property type="match status" value="1"/>
</dbReference>
<dbReference type="FunFam" id="3.40.47.10:FF:000019">
    <property type="entry name" value="Polyketide synthase type I"/>
    <property type="match status" value="1"/>
</dbReference>
<dbReference type="InterPro" id="IPR016039">
    <property type="entry name" value="Thiolase-like"/>
</dbReference>
<evidence type="ECO:0000256" key="3">
    <source>
        <dbReference type="ARBA" id="ARBA00022679"/>
    </source>
</evidence>
<evidence type="ECO:0000256" key="5">
    <source>
        <dbReference type="PROSITE-ProRule" id="PRU01363"/>
    </source>
</evidence>
<feature type="domain" description="Ketosynthase family 3 (KS3)" evidence="9">
    <location>
        <begin position="34"/>
        <end position="454"/>
    </location>
</feature>
<feature type="active site" description="Proton acceptor; for dehydratase activity" evidence="5">
    <location>
        <position position="1019"/>
    </location>
</feature>
<dbReference type="InterPro" id="IPR016036">
    <property type="entry name" value="Malonyl_transacylase_ACP-bd"/>
</dbReference>
<dbReference type="PROSITE" id="PS00606">
    <property type="entry name" value="KS3_1"/>
    <property type="match status" value="1"/>
</dbReference>
<dbReference type="SMART" id="SM00826">
    <property type="entry name" value="PKS_DH"/>
    <property type="match status" value="1"/>
</dbReference>
<feature type="domain" description="PKS/mFAS DH" evidence="10">
    <location>
        <begin position="986"/>
        <end position="1259"/>
    </location>
</feature>
<dbReference type="PROSITE" id="PS52004">
    <property type="entry name" value="KS3_2"/>
    <property type="match status" value="1"/>
</dbReference>
<dbReference type="PANTHER" id="PTHR43775">
    <property type="entry name" value="FATTY ACID SYNTHASE"/>
    <property type="match status" value="1"/>
</dbReference>
<evidence type="ECO:0000256" key="1">
    <source>
        <dbReference type="ARBA" id="ARBA00022450"/>
    </source>
</evidence>
<dbReference type="SMART" id="SM00825">
    <property type="entry name" value="PKS_KS"/>
    <property type="match status" value="1"/>
</dbReference>
<dbReference type="InterPro" id="IPR014030">
    <property type="entry name" value="Ketoacyl_synth_N"/>
</dbReference>
<dbReference type="GO" id="GO:0006633">
    <property type="term" value="P:fatty acid biosynthetic process"/>
    <property type="evidence" value="ECO:0007669"/>
    <property type="project" value="InterPro"/>
</dbReference>
<dbReference type="InterPro" id="IPR020841">
    <property type="entry name" value="PKS_Beta-ketoAc_synthase_dom"/>
</dbReference>
<dbReference type="Pfam" id="PF14765">
    <property type="entry name" value="PS-DH"/>
    <property type="match status" value="1"/>
</dbReference>
<proteinExistence type="predicted"/>
<dbReference type="InterPro" id="IPR009081">
    <property type="entry name" value="PP-bd_ACP"/>
</dbReference>
<dbReference type="InterPro" id="IPR049551">
    <property type="entry name" value="PKS_DH_C"/>
</dbReference>
<dbReference type="InterPro" id="IPR049552">
    <property type="entry name" value="PKS_DH_N"/>
</dbReference>
<dbReference type="Gene3D" id="3.40.50.720">
    <property type="entry name" value="NAD(P)-binding Rossmann-like Domain"/>
    <property type="match status" value="1"/>
</dbReference>
<dbReference type="CDD" id="cd00833">
    <property type="entry name" value="PKS"/>
    <property type="match status" value="1"/>
</dbReference>
<dbReference type="GO" id="GO:0031177">
    <property type="term" value="F:phosphopantetheine binding"/>
    <property type="evidence" value="ECO:0007669"/>
    <property type="project" value="InterPro"/>
</dbReference>
<evidence type="ECO:0000313" key="11">
    <source>
        <dbReference type="EMBL" id="ALD82524.1"/>
    </source>
</evidence>
<dbReference type="Gene3D" id="3.40.47.10">
    <property type="match status" value="1"/>
</dbReference>
<dbReference type="Gene3D" id="3.10.129.110">
    <property type="entry name" value="Polyketide synthase dehydratase"/>
    <property type="match status" value="1"/>
</dbReference>
<evidence type="ECO:0000259" key="8">
    <source>
        <dbReference type="PROSITE" id="PS50075"/>
    </source>
</evidence>
<dbReference type="SMART" id="SM00827">
    <property type="entry name" value="PKS_AT"/>
    <property type="match status" value="1"/>
</dbReference>
<gene>
    <name evidence="11" type="primary">ncyD</name>
</gene>
<protein>
    <submittedName>
        <fullName evidence="11">Polyketide synthase</fullName>
    </submittedName>
</protein>
<dbReference type="SUPFAM" id="SSF51735">
    <property type="entry name" value="NAD(P)-binding Rossmann-fold domains"/>
    <property type="match status" value="2"/>
</dbReference>
<evidence type="ECO:0000256" key="2">
    <source>
        <dbReference type="ARBA" id="ARBA00022553"/>
    </source>
</evidence>
<evidence type="ECO:0000256" key="6">
    <source>
        <dbReference type="SAM" id="Coils"/>
    </source>
</evidence>
<evidence type="ECO:0000256" key="4">
    <source>
        <dbReference type="ARBA" id="ARBA00054155"/>
    </source>
</evidence>
<dbReference type="SUPFAM" id="SSF52151">
    <property type="entry name" value="FabD/lysophospholipase-like"/>
    <property type="match status" value="1"/>
</dbReference>
<dbReference type="SMART" id="SM00822">
    <property type="entry name" value="PKS_KR"/>
    <property type="match status" value="1"/>
</dbReference>
<dbReference type="InterPro" id="IPR032821">
    <property type="entry name" value="PKS_assoc"/>
</dbReference>
<dbReference type="InterPro" id="IPR020807">
    <property type="entry name" value="PKS_DH"/>
</dbReference>
<dbReference type="GO" id="GO:0004315">
    <property type="term" value="F:3-oxoacyl-[acyl-carrier-protein] synthase activity"/>
    <property type="evidence" value="ECO:0007669"/>
    <property type="project" value="InterPro"/>
</dbReference>
<dbReference type="InterPro" id="IPR016035">
    <property type="entry name" value="Acyl_Trfase/lysoPLipase"/>
</dbReference>
<keyword evidence="6" id="KW-0175">Coiled coil</keyword>
<comment type="function">
    <text evidence="4">Involved in production of the polyketide antibiotic thailandamide.</text>
</comment>
<dbReference type="GO" id="GO:0004312">
    <property type="term" value="F:fatty acid synthase activity"/>
    <property type="evidence" value="ECO:0007669"/>
    <property type="project" value="TreeGrafter"/>
</dbReference>
<dbReference type="InterPro" id="IPR057326">
    <property type="entry name" value="KR_dom"/>
</dbReference>
<dbReference type="SUPFAM" id="SSF53901">
    <property type="entry name" value="Thiolase-like"/>
    <property type="match status" value="1"/>
</dbReference>
<feature type="active site" description="Proton donor; for dehydratase activity" evidence="5">
    <location>
        <position position="1178"/>
    </location>
</feature>
<feature type="region of interest" description="Disordered" evidence="7">
    <location>
        <begin position="456"/>
        <end position="532"/>
    </location>
</feature>
<feature type="domain" description="Carrier" evidence="8">
    <location>
        <begin position="1787"/>
        <end position="1861"/>
    </location>
</feature>
<dbReference type="InterPro" id="IPR042104">
    <property type="entry name" value="PKS_dehydratase_sf"/>
</dbReference>
<dbReference type="Gene3D" id="3.40.366.10">
    <property type="entry name" value="Malonyl-Coenzyme A Acyl Carrier Protein, domain 2"/>
    <property type="match status" value="1"/>
</dbReference>
<feature type="coiled-coil region" evidence="6">
    <location>
        <begin position="2"/>
        <end position="29"/>
    </location>
</feature>
<dbReference type="InterPro" id="IPR020806">
    <property type="entry name" value="PKS_PP-bd"/>
</dbReference>
<dbReference type="Pfam" id="PF00109">
    <property type="entry name" value="ketoacyl-synt"/>
    <property type="match status" value="1"/>
</dbReference>
<dbReference type="CDD" id="cd08955">
    <property type="entry name" value="KR_2_FAS_SDR_x"/>
    <property type="match status" value="1"/>
</dbReference>
<dbReference type="SMART" id="SM00823">
    <property type="entry name" value="PKS_PP"/>
    <property type="match status" value="1"/>
</dbReference>
<dbReference type="Pfam" id="PF21089">
    <property type="entry name" value="PKS_DH_N"/>
    <property type="match status" value="1"/>
</dbReference>
<sequence length="1881" mass="196297">MSETEQDRLQKAALVIRRLKERIAALEQGEAAAAVPIAVVGVGCRFPGGADGPAGYWELLAAGRDAIAPLAERWALVGEAAREDVPSWAGLLRGPLEGFDAEFFGVSPREAASLDPQHRLLLEVGWEALEDAGLPPHTLAGSRTGVFVGACVNDYGGLVARRLGEEQDAYAVTGNLLSVAAGRLAYTWGLQGPCMTIDTACSSSLVAVHLACRSLRAGESDLALAGGVNVLLSPLMMGALGRTQALAPDGRCKTFDALANGFARGEGCGVVVLKRLADAQRAGDRVWAVIRGSAVNQDGRSTGLTAPNVRAQEALIREALRDARAEAAEVGFVETHGTGTSLGDPIEVEALRATVGAPRTDGTRCVLGAVKTNLGHLEAAAGVAGLIKAALALHHRQIPQNLHFRTLNPRVRLTASALALASEPIAWPRGERARLAGVSSFGMSGTNAHVILEEAPESVARHEMSGRTGAGEPRANELSLRGARNELSERTGPSGQPHDPATARPEAVSSPRSGASVDMSNGTGPIGPTKDPAAGRAELVVLSARSDAALAAAAKRLHAQLSAEPAALADLAFSLATTRSPLPHRLALVASSPAALAAGLAEAAEGATPVDVVRGRAAAGRPRVVFVFPGQGGQWAGMGRQLLAEEPVFRARLTECDRAIQAEAGFSVLAALTESDATAAGQIDVVQPTLFAVGLALAALWRSWGVEPDVVIGHSMGEVAAACLAGALSLNDAVAVVCRRSRLLRRISGRGEMALVELPLADAQDALRHRADRVSVAVSNSPRATVLSGEPEALAEVLAELAARQVFCRRVKVDVASHSPQVDPLRPDLLAALAELRPRRAELPLRSTVFGAPLAGPELDAEYWVANLREPVRFAETVQALLREGHALFVELGPHPVLTGAVEEIRQTLGITGAAVGSTRREQPERAALLESLATLWVHGLEPAWSGVFPAGGRRVPLPSYAWQRERHWIAAGPARAPQRERTGLHPLLGEALSLSTQPSTRVWERTIDPARLPWLADHRVRGVAVFPGAGYLEMMLSAGQQVFGRAVAVAEATFVEALVLAEEAPALVQVVASEERRVQIASRTATGAWIVHATGTLTADDAAPPDFAVAAALARLSAAEPTDGLYAALATMGFDYGPAFRGLVELRRGDGEALGRLRLPTAVGNDADYRFHPALLDACMHVIAGAQGGSDASGWLPVAVGSLRVFARPSGELWCHARLTATTGERRVADFVVVDAQGAPIAEVRGLVARRVAGGRREEDEWFLGPTWDAAPAPARRVADARIVVLGDGGGLGAALCDALKTAGVAATLVSHANAAPPDPLKTAGVAATLVSHADATDLRARLADAFAGPPPTAVVHLRGLDAGDALEETATRFLATIRAAIGLGSAPRLWLVTRGAQAIERAGVKVGTPTAAVDLEVAPVMASIEGDVAVEQAAQLGLARTAALEHPELRCTCIDLDPARPAGEVQALLAELLGDELEQEIALRDGNRLLGRVVRRPPEQAAATQVRVRGDRTYLITGGLGGLGLGVAGWLAARGAGHLVLVGRDGANSPGQRDKVAALAATTRVTVVRADVSQRFEVARIVDAIAAEGPPLGGVVHTAGVLDDALLEQLDAPRLHAVMAAKARGALHLDALTRAAPLDFFVLYASGAGLLGAPGQANYAAANAVLDALAHHRRARGLPALSVDWGLFADTGLAAALSERGSRLVARGARSLRVDEGLAVLERLLAGGPPQVGVLPLDVRAWAELVPAVAGMARFARLGAASSAGPRDEDLAARIAAAAPGERPDLVRGLVRGHVARVLRLSEARVDEDTPLTGLGMDSLMGLELKHRLRRDTSIDVPMIELLRDMTVTRLVRRVLEQWPATSEAPRPGDGGGWTDIEL</sequence>
<evidence type="ECO:0000256" key="7">
    <source>
        <dbReference type="SAM" id="MobiDB-lite"/>
    </source>
</evidence>
<feature type="compositionally biased region" description="Polar residues" evidence="7">
    <location>
        <begin position="510"/>
        <end position="523"/>
    </location>
</feature>
<dbReference type="InterPro" id="IPR036736">
    <property type="entry name" value="ACP-like_sf"/>
</dbReference>
<dbReference type="Gene3D" id="3.30.70.3290">
    <property type="match status" value="1"/>
</dbReference>
<accession>A0A0M3STI5</accession>
<name>A0A0M3STI5_9BACT</name>
<dbReference type="InterPro" id="IPR014043">
    <property type="entry name" value="Acyl_transferase_dom"/>
</dbReference>
<dbReference type="InterPro" id="IPR050091">
    <property type="entry name" value="PKS_NRPS_Biosynth_Enz"/>
</dbReference>